<keyword evidence="1" id="KW-0812">Transmembrane</keyword>
<comment type="caution">
    <text evidence="2">The sequence shown here is derived from an EMBL/GenBank/DDBJ whole genome shotgun (WGS) entry which is preliminary data.</text>
</comment>
<feature type="transmembrane region" description="Helical" evidence="1">
    <location>
        <begin position="9"/>
        <end position="28"/>
    </location>
</feature>
<keyword evidence="1" id="KW-0472">Membrane</keyword>
<name>A0A2M7TH88_9BACT</name>
<organism evidence="2 3">
    <name type="scientific">Candidatus Wolfebacteria bacterium CG_4_10_14_0_2_um_filter_39_18</name>
    <dbReference type="NCBI Taxonomy" id="1975061"/>
    <lineage>
        <taxon>Bacteria</taxon>
        <taxon>Candidatus Wolfeibacteriota</taxon>
    </lineage>
</organism>
<evidence type="ECO:0000313" key="3">
    <source>
        <dbReference type="Proteomes" id="UP000230553"/>
    </source>
</evidence>
<dbReference type="EMBL" id="PFNM01000019">
    <property type="protein sequence ID" value="PIZ45127.1"/>
    <property type="molecule type" value="Genomic_DNA"/>
</dbReference>
<sequence length="457" mass="52105">MTLRTRRCIFYSFILIFIVVGVSVIFYSQGWRLVANCKIAELQNCKIEFQKTGAVFIETSPKGAEIKINGKIFKDKSGLLQSGTFIDNFLPKNYKIEIKKDGYLAWQKNLSVKSGMVAETGKIILIPEKISPQPVSTSKNAAVFWEKGNKFVFSNGDALYYPGQGEPAKLKGNSFIAWSEDGSKFITKDTAILIYYFYDANNISKTTNLNSTFNNLSKTSISEIIFHPADSNKLVIKAKNGALYILDLNRLTIETVTQKITVSFAVKNPNILYVSGSEIRSFNLLLKTDDLRFKLSKELTEQKISEIYSNGNAIFVLFQNGGLYIFNQQNPTGLKIAGSIKKSVVSPDNKKLAFWDNNYELNIYFIEDYQTEIVKKSGDITVLNAYRESGIKNVFWYKDSRYLLVETIGNTVNFIEIDDRQLINEYTLSENSSNLHYEQNSNRLYFIRENKIYFVEI</sequence>
<reference evidence="3" key="1">
    <citation type="submission" date="2017-09" db="EMBL/GenBank/DDBJ databases">
        <title>Depth-based differentiation of microbial function through sediment-hosted aquifers and enrichment of novel symbionts in the deep terrestrial subsurface.</title>
        <authorList>
            <person name="Probst A.J."/>
            <person name="Ladd B."/>
            <person name="Jarett J.K."/>
            <person name="Geller-Mcgrath D.E."/>
            <person name="Sieber C.M.K."/>
            <person name="Emerson J.B."/>
            <person name="Anantharaman K."/>
            <person name="Thomas B.C."/>
            <person name="Malmstrom R."/>
            <person name="Stieglmeier M."/>
            <person name="Klingl A."/>
            <person name="Woyke T."/>
            <person name="Ryan C.M."/>
            <person name="Banfield J.F."/>
        </authorList>
    </citation>
    <scope>NUCLEOTIDE SEQUENCE [LARGE SCALE GENOMIC DNA]</scope>
</reference>
<proteinExistence type="predicted"/>
<protein>
    <recommendedName>
        <fullName evidence="4">PEGA domain-containing protein</fullName>
    </recommendedName>
</protein>
<dbReference type="InterPro" id="IPR015943">
    <property type="entry name" value="WD40/YVTN_repeat-like_dom_sf"/>
</dbReference>
<dbReference type="Gene3D" id="2.130.10.10">
    <property type="entry name" value="YVTN repeat-like/Quinoprotein amine dehydrogenase"/>
    <property type="match status" value="1"/>
</dbReference>
<evidence type="ECO:0008006" key="4">
    <source>
        <dbReference type="Google" id="ProtNLM"/>
    </source>
</evidence>
<accession>A0A2M7TH88</accession>
<evidence type="ECO:0000313" key="2">
    <source>
        <dbReference type="EMBL" id="PIZ45127.1"/>
    </source>
</evidence>
<evidence type="ECO:0000256" key="1">
    <source>
        <dbReference type="SAM" id="Phobius"/>
    </source>
</evidence>
<dbReference type="Proteomes" id="UP000230553">
    <property type="component" value="Unassembled WGS sequence"/>
</dbReference>
<keyword evidence="1" id="KW-1133">Transmembrane helix</keyword>
<dbReference type="SUPFAM" id="SSF82171">
    <property type="entry name" value="DPP6 N-terminal domain-like"/>
    <property type="match status" value="1"/>
</dbReference>
<gene>
    <name evidence="2" type="ORF">COY31_01010</name>
</gene>
<dbReference type="AlphaFoldDB" id="A0A2M7TH88"/>